<gene>
    <name evidence="1" type="ORF">BKP66_17450</name>
</gene>
<evidence type="ECO:0000313" key="1">
    <source>
        <dbReference type="EMBL" id="OIK19439.1"/>
    </source>
</evidence>
<organism evidence="1 2">
    <name type="scientific">Bacillus amyloliquefaciens</name>
    <name type="common">Bacillus velezensis</name>
    <dbReference type="NCBI Taxonomy" id="1390"/>
    <lineage>
        <taxon>Bacteria</taxon>
        <taxon>Bacillati</taxon>
        <taxon>Bacillota</taxon>
        <taxon>Bacilli</taxon>
        <taxon>Bacillales</taxon>
        <taxon>Bacillaceae</taxon>
        <taxon>Bacillus</taxon>
        <taxon>Bacillus amyloliquefaciens group</taxon>
    </lineage>
</organism>
<dbReference type="EMBL" id="MOEA01000005">
    <property type="protein sequence ID" value="OIK19439.1"/>
    <property type="molecule type" value="Genomic_DNA"/>
</dbReference>
<dbReference type="AlphaFoldDB" id="A0AAP7N5L9"/>
<protein>
    <submittedName>
        <fullName evidence="1">Uncharacterized protein</fullName>
    </submittedName>
</protein>
<evidence type="ECO:0000313" key="2">
    <source>
        <dbReference type="Proteomes" id="UP000180036"/>
    </source>
</evidence>
<dbReference type="Proteomes" id="UP000180036">
    <property type="component" value="Unassembled WGS sequence"/>
</dbReference>
<dbReference type="RefSeq" id="WP_041481605.1">
    <property type="nucleotide sequence ID" value="NZ_BSRV01000011.1"/>
</dbReference>
<accession>A0AAP7N5L9</accession>
<reference evidence="1 2" key="1">
    <citation type="submission" date="2016-10" db="EMBL/GenBank/DDBJ databases">
        <authorList>
            <person name="Marach S."/>
            <person name="Prathuangwong S."/>
            <person name="Takikawa Y."/>
            <person name="Dohra H."/>
        </authorList>
    </citation>
    <scope>NUCLEOTIDE SEQUENCE [LARGE SCALE GENOMIC DNA]</scope>
    <source>
        <strain evidence="1 2">K2</strain>
    </source>
</reference>
<sequence>MIVSGVKVKQFYQHVFEPKEDWAEFLGEFSRELGEEHKATNVRLTQFVKLNDKETLIVWEIS</sequence>
<proteinExistence type="predicted"/>
<comment type="caution">
    <text evidence="1">The sequence shown here is derived from an EMBL/GenBank/DDBJ whole genome shotgun (WGS) entry which is preliminary data.</text>
</comment>
<name>A0AAP7N5L9_BACAM</name>